<dbReference type="Proteomes" id="UP000594262">
    <property type="component" value="Unplaced"/>
</dbReference>
<comment type="subcellular location">
    <subcellularLocation>
        <location evidence="1">Peroxisome</location>
    </subcellularLocation>
</comment>
<evidence type="ECO:0000256" key="4">
    <source>
        <dbReference type="SAM" id="MobiDB-lite"/>
    </source>
</evidence>
<dbReference type="GO" id="GO:0005777">
    <property type="term" value="C:peroxisome"/>
    <property type="evidence" value="ECO:0007669"/>
    <property type="project" value="UniProtKB-SubCell"/>
</dbReference>
<keyword evidence="3" id="KW-0413">Isomerase</keyword>
<name>A0A7M5XJZ1_9CNID</name>
<evidence type="ECO:0000313" key="5">
    <source>
        <dbReference type="EnsemblMetazoa" id="CLYHEMP023462.1"/>
    </source>
</evidence>
<dbReference type="GeneID" id="136812190"/>
<feature type="compositionally biased region" description="Basic residues" evidence="4">
    <location>
        <begin position="813"/>
        <end position="830"/>
    </location>
</feature>
<feature type="region of interest" description="Disordered" evidence="4">
    <location>
        <begin position="1"/>
        <end position="23"/>
    </location>
</feature>
<dbReference type="Gene3D" id="3.90.226.10">
    <property type="entry name" value="2-enoyl-CoA Hydratase, Chain A, domain 1"/>
    <property type="match status" value="1"/>
</dbReference>
<protein>
    <submittedName>
        <fullName evidence="5">Uncharacterized protein</fullName>
    </submittedName>
</protein>
<dbReference type="AlphaFoldDB" id="A0A7M5XJZ1"/>
<organism evidence="5 6">
    <name type="scientific">Clytia hemisphaerica</name>
    <dbReference type="NCBI Taxonomy" id="252671"/>
    <lineage>
        <taxon>Eukaryota</taxon>
        <taxon>Metazoa</taxon>
        <taxon>Cnidaria</taxon>
        <taxon>Hydrozoa</taxon>
        <taxon>Hydroidolina</taxon>
        <taxon>Leptothecata</taxon>
        <taxon>Obeliida</taxon>
        <taxon>Clytiidae</taxon>
        <taxon>Clytia</taxon>
    </lineage>
</organism>
<feature type="region of interest" description="Disordered" evidence="4">
    <location>
        <begin position="261"/>
        <end position="287"/>
    </location>
</feature>
<evidence type="ECO:0000256" key="1">
    <source>
        <dbReference type="ARBA" id="ARBA00004275"/>
    </source>
</evidence>
<dbReference type="SUPFAM" id="SSF52096">
    <property type="entry name" value="ClpP/crotonase"/>
    <property type="match status" value="1"/>
</dbReference>
<keyword evidence="6" id="KW-1185">Reference proteome</keyword>
<dbReference type="PANTHER" id="PTHR43684:SF1">
    <property type="entry name" value="ENOYL-COA DELTA ISOMERASE 2"/>
    <property type="match status" value="1"/>
</dbReference>
<feature type="region of interest" description="Disordered" evidence="4">
    <location>
        <begin position="724"/>
        <end position="755"/>
    </location>
</feature>
<dbReference type="OrthoDB" id="448450at2759"/>
<evidence type="ECO:0000313" key="6">
    <source>
        <dbReference type="Proteomes" id="UP000594262"/>
    </source>
</evidence>
<proteinExistence type="predicted"/>
<reference evidence="5" key="1">
    <citation type="submission" date="2021-01" db="UniProtKB">
        <authorList>
            <consortium name="EnsemblMetazoa"/>
        </authorList>
    </citation>
    <scope>IDENTIFICATION</scope>
</reference>
<dbReference type="GO" id="GO:0016853">
    <property type="term" value="F:isomerase activity"/>
    <property type="evidence" value="ECO:0007669"/>
    <property type="project" value="UniProtKB-KW"/>
</dbReference>
<sequence length="898" mass="102556">MKMTRLQQRRNSSCNCGKTTKESKPFVTKNKTYETRSGVQRKQDVSNGFQKNLPVNCSTLNLRGKVFIKKMEGPIATLPPLRNGKINGDGTVELIKSPTSKVCKKTRKAVVQNAKGNGLIDNTLEEMITAKLKVDFIDINADILKKEDTAISNGILTDEIVKSLQNETNQNKEIQNGDLVERNGVDQILLNGEEIKVKEEIVSNGNIENTENNLNLKCQYENLDLENDEDVKQPKKKRLKRRTAFEIFMNNTIDLSGMTVKRTRKAPSSFSPESPRKVKSNDVPPQAQQIKLPVDEPVPYKPVIQLTKKGLPFKKKGRKPRLKGPVEHYLDVIVRNKLKENVSNSNCDDDDNKGSEIDLDSNNITTKDIVEIPDKPEEILENNPPSDSFKTKTVEQLLLPICNAKPIKNRYHDLKRKNIMKKQLSKKRKTFSKMDTDEFSSPIISVLGYRTHKLKKEMLVQFENGTSNWIDYHEKEFNVTKMKEYYEHTEQSLPIIHRLGYQTFFPSSSISSFSDQDLSSSDESDLDDVFFRPLPALGKKCDQLLSNKEALQSTNKEVEMSLDSEKGLKNLCNYALSSKCSSIYPYQKMQEMFVKNDGDFVSIYLRKLNTKDQKKGDLVNPRCCEKVISTLEDCAVDDVCKAVIINGIEEYFASSSIFEKLLKKTPALEGKKYEEDVSMLRYLIQTIRNFNKPIVAVIRKTAIGFPASLLSLFDMVFHERETEKASHTSKQSNVGRKKTLNKQPSEDVEDSEVSCPSTETECQSFVFPRLMGLTQNNESRIMGEDTRLLSPTDCTENVDCLNEAPLSQQLRNSLRHMRSNSKIQIKRRGRSQSEISEPANDEESGDEEEEEVDDVMLPARQSNHLEQLERLEREILQEKERTEKYMSELFSYMNSLDE</sequence>
<evidence type="ECO:0000256" key="3">
    <source>
        <dbReference type="ARBA" id="ARBA00023235"/>
    </source>
</evidence>
<dbReference type="InterPro" id="IPR029045">
    <property type="entry name" value="ClpP/crotonase-like_dom_sf"/>
</dbReference>
<accession>A0A7M5XJZ1</accession>
<keyword evidence="2" id="KW-0576">Peroxisome</keyword>
<dbReference type="InterPro" id="IPR051053">
    <property type="entry name" value="ECH/Chromodomain_protein"/>
</dbReference>
<dbReference type="PANTHER" id="PTHR43684">
    <property type="match status" value="1"/>
</dbReference>
<evidence type="ECO:0000256" key="2">
    <source>
        <dbReference type="ARBA" id="ARBA00023140"/>
    </source>
</evidence>
<feature type="region of interest" description="Disordered" evidence="4">
    <location>
        <begin position="813"/>
        <end position="864"/>
    </location>
</feature>
<dbReference type="EnsemblMetazoa" id="CLYHEMT023462.1">
    <property type="protein sequence ID" value="CLYHEMP023462.1"/>
    <property type="gene ID" value="CLYHEMG023462"/>
</dbReference>
<feature type="compositionally biased region" description="Acidic residues" evidence="4">
    <location>
        <begin position="839"/>
        <end position="854"/>
    </location>
</feature>
<dbReference type="RefSeq" id="XP_066924772.1">
    <property type="nucleotide sequence ID" value="XM_067068671.1"/>
</dbReference>
<feature type="compositionally biased region" description="Polar residues" evidence="4">
    <location>
        <begin position="1"/>
        <end position="18"/>
    </location>
</feature>